<comment type="similarity">
    <text evidence="2">Belongs to the YkuD family.</text>
</comment>
<keyword evidence="7 9" id="KW-0573">Peptidoglycan synthesis</keyword>
<dbReference type="AlphaFoldDB" id="A0A6M0RT39"/>
<comment type="pathway">
    <text evidence="1 9">Cell wall biogenesis; peptidoglycan biosynthesis.</text>
</comment>
<sequence length="196" mass="21944">MQGLHPLARSFALLCVGSALGLALLELQDPFDWKAANARPSQEGNNLLTRISITNGRRPSFARRFKQSDIEIVVQLDARTVNVYQKGDVVKEYLIAIGQEEWETPEGSFSITQKQKYPTWQHPITGELIKAGKKNPLGSRWIGFLSTQDGEIGFHGTNEERLIGEAISHGCIRMLNEDVEDLYTYVDIGTTVTVKR</sequence>
<organism evidence="11 12">
    <name type="scientific">Adonisia turfae CCMR0081</name>
    <dbReference type="NCBI Taxonomy" id="2292702"/>
    <lineage>
        <taxon>Bacteria</taxon>
        <taxon>Bacillati</taxon>
        <taxon>Cyanobacteriota</taxon>
        <taxon>Adonisia</taxon>
        <taxon>Adonisia turfae</taxon>
    </lineage>
</organism>
<proteinExistence type="inferred from homology"/>
<keyword evidence="8 9" id="KW-0961">Cell wall biogenesis/degradation</keyword>
<dbReference type="InterPro" id="IPR038063">
    <property type="entry name" value="Transpep_catalytic_dom"/>
</dbReference>
<comment type="caution">
    <text evidence="11">The sequence shown here is derived from an EMBL/GenBank/DDBJ whole genome shotgun (WGS) entry which is preliminary data.</text>
</comment>
<dbReference type="Gene3D" id="2.40.440.10">
    <property type="entry name" value="L,D-transpeptidase catalytic domain-like"/>
    <property type="match status" value="1"/>
</dbReference>
<dbReference type="Pfam" id="PF03734">
    <property type="entry name" value="YkuD"/>
    <property type="match status" value="1"/>
</dbReference>
<dbReference type="PANTHER" id="PTHR30582:SF24">
    <property type="entry name" value="L,D-TRANSPEPTIDASE ERFK_SRFK-RELATED"/>
    <property type="match status" value="1"/>
</dbReference>
<gene>
    <name evidence="11" type="ORF">DXZ20_27425</name>
</gene>
<evidence type="ECO:0000256" key="8">
    <source>
        <dbReference type="ARBA" id="ARBA00023316"/>
    </source>
</evidence>
<dbReference type="CDD" id="cd16913">
    <property type="entry name" value="YkuD_like"/>
    <property type="match status" value="1"/>
</dbReference>
<feature type="domain" description="L,D-TPase catalytic" evidence="10">
    <location>
        <begin position="70"/>
        <end position="195"/>
    </location>
</feature>
<evidence type="ECO:0000259" key="10">
    <source>
        <dbReference type="PROSITE" id="PS52029"/>
    </source>
</evidence>
<evidence type="ECO:0000256" key="2">
    <source>
        <dbReference type="ARBA" id="ARBA00005992"/>
    </source>
</evidence>
<name>A0A6M0RT39_9CYAN</name>
<keyword evidence="6 9" id="KW-0133">Cell shape</keyword>
<dbReference type="GO" id="GO:0008360">
    <property type="term" value="P:regulation of cell shape"/>
    <property type="evidence" value="ECO:0007669"/>
    <property type="project" value="UniProtKB-UniRule"/>
</dbReference>
<keyword evidence="5" id="KW-0378">Hydrolase</keyword>
<evidence type="ECO:0000256" key="3">
    <source>
        <dbReference type="ARBA" id="ARBA00022676"/>
    </source>
</evidence>
<dbReference type="GO" id="GO:0005576">
    <property type="term" value="C:extracellular region"/>
    <property type="evidence" value="ECO:0007669"/>
    <property type="project" value="TreeGrafter"/>
</dbReference>
<dbReference type="InterPro" id="IPR050979">
    <property type="entry name" value="LD-transpeptidase"/>
</dbReference>
<protein>
    <submittedName>
        <fullName evidence="11">L,D-transpeptidase</fullName>
    </submittedName>
</protein>
<dbReference type="InterPro" id="IPR005490">
    <property type="entry name" value="LD_TPept_cat_dom"/>
</dbReference>
<dbReference type="GO" id="GO:0071555">
    <property type="term" value="P:cell wall organization"/>
    <property type="evidence" value="ECO:0007669"/>
    <property type="project" value="UniProtKB-UniRule"/>
</dbReference>
<dbReference type="UniPathway" id="UPA00219"/>
<dbReference type="PROSITE" id="PS52029">
    <property type="entry name" value="LD_TPASE"/>
    <property type="match status" value="1"/>
</dbReference>
<dbReference type="EMBL" id="QXHD01000004">
    <property type="protein sequence ID" value="NEZ59309.1"/>
    <property type="molecule type" value="Genomic_DNA"/>
</dbReference>
<keyword evidence="3" id="KW-0328">Glycosyltransferase</keyword>
<evidence type="ECO:0000256" key="6">
    <source>
        <dbReference type="ARBA" id="ARBA00022960"/>
    </source>
</evidence>
<evidence type="ECO:0000256" key="5">
    <source>
        <dbReference type="ARBA" id="ARBA00022801"/>
    </source>
</evidence>
<evidence type="ECO:0000256" key="4">
    <source>
        <dbReference type="ARBA" id="ARBA00022679"/>
    </source>
</evidence>
<dbReference type="GO" id="GO:0071972">
    <property type="term" value="F:peptidoglycan L,D-transpeptidase activity"/>
    <property type="evidence" value="ECO:0007669"/>
    <property type="project" value="TreeGrafter"/>
</dbReference>
<keyword evidence="4" id="KW-0808">Transferase</keyword>
<dbReference type="Proteomes" id="UP000481033">
    <property type="component" value="Unassembled WGS sequence"/>
</dbReference>
<evidence type="ECO:0000256" key="7">
    <source>
        <dbReference type="ARBA" id="ARBA00022984"/>
    </source>
</evidence>
<reference evidence="11 12" key="1">
    <citation type="journal article" date="2020" name="Microb. Ecol.">
        <title>Ecogenomics of the Marine Benthic Filamentous Cyanobacterium Adonisia.</title>
        <authorList>
            <person name="Walter J.M."/>
            <person name="Coutinho F.H."/>
            <person name="Leomil L."/>
            <person name="Hargreaves P.I."/>
            <person name="Campeao M.E."/>
            <person name="Vieira V.V."/>
            <person name="Silva B.S."/>
            <person name="Fistarol G.O."/>
            <person name="Salomon P.S."/>
            <person name="Sawabe T."/>
            <person name="Mino S."/>
            <person name="Hosokawa M."/>
            <person name="Miyashita H."/>
            <person name="Maruyama F."/>
            <person name="van Verk M.C."/>
            <person name="Dutilh B.E."/>
            <person name="Thompson C.C."/>
            <person name="Thompson F.L."/>
        </authorList>
    </citation>
    <scope>NUCLEOTIDE SEQUENCE [LARGE SCALE GENOMIC DNA]</scope>
    <source>
        <strain evidence="11 12">CCMR0081</strain>
    </source>
</reference>
<accession>A0A6M0RT39</accession>
<keyword evidence="12" id="KW-1185">Reference proteome</keyword>
<evidence type="ECO:0000256" key="9">
    <source>
        <dbReference type="PROSITE-ProRule" id="PRU01373"/>
    </source>
</evidence>
<feature type="active site" description="Proton donor/acceptor" evidence="9">
    <location>
        <position position="155"/>
    </location>
</feature>
<feature type="active site" description="Nucleophile" evidence="9">
    <location>
        <position position="171"/>
    </location>
</feature>
<dbReference type="RefSeq" id="WP_163660497.1">
    <property type="nucleotide sequence ID" value="NZ_QXHD01000004.1"/>
</dbReference>
<dbReference type="PANTHER" id="PTHR30582">
    <property type="entry name" value="L,D-TRANSPEPTIDASE"/>
    <property type="match status" value="1"/>
</dbReference>
<evidence type="ECO:0000256" key="1">
    <source>
        <dbReference type="ARBA" id="ARBA00004752"/>
    </source>
</evidence>
<evidence type="ECO:0000313" key="11">
    <source>
        <dbReference type="EMBL" id="NEZ59309.1"/>
    </source>
</evidence>
<dbReference type="SUPFAM" id="SSF141523">
    <property type="entry name" value="L,D-transpeptidase catalytic domain-like"/>
    <property type="match status" value="1"/>
</dbReference>
<dbReference type="GO" id="GO:0016757">
    <property type="term" value="F:glycosyltransferase activity"/>
    <property type="evidence" value="ECO:0007669"/>
    <property type="project" value="UniProtKB-KW"/>
</dbReference>
<dbReference type="GO" id="GO:0018104">
    <property type="term" value="P:peptidoglycan-protein cross-linking"/>
    <property type="evidence" value="ECO:0007669"/>
    <property type="project" value="TreeGrafter"/>
</dbReference>
<evidence type="ECO:0000313" key="12">
    <source>
        <dbReference type="Proteomes" id="UP000481033"/>
    </source>
</evidence>